<dbReference type="Pfam" id="PF16653">
    <property type="entry name" value="Sacchrp_dh_C"/>
    <property type="match status" value="1"/>
</dbReference>
<evidence type="ECO:0000259" key="2">
    <source>
        <dbReference type="Pfam" id="PF16653"/>
    </source>
</evidence>
<dbReference type="GO" id="GO:0050303">
    <property type="term" value="F:lysine 6-dehydrogenase activity"/>
    <property type="evidence" value="ECO:0007669"/>
    <property type="project" value="UniProtKB-EC"/>
</dbReference>
<organism evidence="3 4">
    <name type="scientific">Neobacillus rhizosphaerae</name>
    <dbReference type="NCBI Taxonomy" id="2880965"/>
    <lineage>
        <taxon>Bacteria</taxon>
        <taxon>Bacillati</taxon>
        <taxon>Bacillota</taxon>
        <taxon>Bacilli</taxon>
        <taxon>Bacillales</taxon>
        <taxon>Bacillaceae</taxon>
        <taxon>Neobacillus</taxon>
    </lineage>
</organism>
<evidence type="ECO:0000313" key="3">
    <source>
        <dbReference type="EMBL" id="CAH2715178.1"/>
    </source>
</evidence>
<keyword evidence="4" id="KW-1185">Reference proteome</keyword>
<dbReference type="Pfam" id="PF03435">
    <property type="entry name" value="Sacchrp_dh_NADP"/>
    <property type="match status" value="1"/>
</dbReference>
<dbReference type="EC" id="1.4.1.18" evidence="3"/>
<keyword evidence="3" id="KW-0560">Oxidoreductase</keyword>
<reference evidence="3" key="1">
    <citation type="submission" date="2022-04" db="EMBL/GenBank/DDBJ databases">
        <authorList>
            <person name="Criscuolo A."/>
        </authorList>
    </citation>
    <scope>NUCLEOTIDE SEQUENCE</scope>
    <source>
        <strain evidence="3">CIP111895</strain>
    </source>
</reference>
<dbReference type="InterPro" id="IPR005097">
    <property type="entry name" value="Sacchrp_dh_NADP-bd"/>
</dbReference>
<dbReference type="PANTHER" id="PTHR43796:SF2">
    <property type="entry name" value="CARBOXYNORSPERMIDINE SYNTHASE"/>
    <property type="match status" value="1"/>
</dbReference>
<dbReference type="SUPFAM" id="SSF51735">
    <property type="entry name" value="NAD(P)-binding Rossmann-fold domains"/>
    <property type="match status" value="1"/>
</dbReference>
<dbReference type="InterPro" id="IPR036291">
    <property type="entry name" value="NAD(P)-bd_dom_sf"/>
</dbReference>
<dbReference type="Gene3D" id="3.40.50.720">
    <property type="entry name" value="NAD(P)-binding Rossmann-like Domain"/>
    <property type="match status" value="1"/>
</dbReference>
<sequence length="389" mass="43339">MKEVIVLGAAGTIGNVIVRDLVESGVEVIGADMDINRLQQLKNEINAKNLDVYPLDIRDYQKTTDLLKKAKVCVNATNYMFNIDVMKMAADTKVDVLDLGGLYNLTKEQLKYDALMKEAGVLSIPGMGSDPGISNILSRYGVEQLDTAEEIHIRYGSTTTGATFPFAIDTIIDEATKNAMVVKNGQLYEISPLSDEEDTIFNEKLGVQRTYSILHSELATFPLSFPQVKEITYKDTWDPSTIEKIKMLEQLGLLNNDRSNNSLSARQKLVTLLKETISENPQWGTDELMVEVKGIKAGKKASIKLELLCGWQEKWNINALAYVTSMPASVVAQMLLNKEIEGTGVKPPEQCIDPSKFISYLTQKNITLLSTYCETEQIQKNPQKILSNR</sequence>
<dbReference type="InterPro" id="IPR032095">
    <property type="entry name" value="Sacchrp_dh-like_C"/>
</dbReference>
<feature type="domain" description="Saccharopine dehydrogenase NADP binding" evidence="1">
    <location>
        <begin position="4"/>
        <end position="123"/>
    </location>
</feature>
<comment type="caution">
    <text evidence="3">The sequence shown here is derived from an EMBL/GenBank/DDBJ whole genome shotgun (WGS) entry which is preliminary data.</text>
</comment>
<proteinExistence type="predicted"/>
<dbReference type="EMBL" id="CALBWS010000014">
    <property type="protein sequence ID" value="CAH2715178.1"/>
    <property type="molecule type" value="Genomic_DNA"/>
</dbReference>
<dbReference type="Proteomes" id="UP000838308">
    <property type="component" value="Unassembled WGS sequence"/>
</dbReference>
<name>A0ABN8KS13_9BACI</name>
<evidence type="ECO:0000259" key="1">
    <source>
        <dbReference type="Pfam" id="PF03435"/>
    </source>
</evidence>
<dbReference type="Gene3D" id="3.30.360.10">
    <property type="entry name" value="Dihydrodipicolinate Reductase, domain 2"/>
    <property type="match status" value="1"/>
</dbReference>
<dbReference type="RefSeq" id="WP_248735476.1">
    <property type="nucleotide sequence ID" value="NZ_CALBWS010000014.1"/>
</dbReference>
<gene>
    <name evidence="3" type="primary">lysDH</name>
    <name evidence="3" type="ORF">BACCIP111895_02362</name>
</gene>
<protein>
    <submittedName>
        <fullName evidence="3">Lysine 6-dehydrogenase</fullName>
        <ecNumber evidence="3">1.4.1.18</ecNumber>
    </submittedName>
</protein>
<feature type="domain" description="Saccharopine dehydrogenase-like C-terminal" evidence="2">
    <location>
        <begin position="128"/>
        <end position="363"/>
    </location>
</feature>
<dbReference type="PANTHER" id="PTHR43796">
    <property type="entry name" value="CARBOXYNORSPERMIDINE SYNTHASE"/>
    <property type="match status" value="1"/>
</dbReference>
<evidence type="ECO:0000313" key="4">
    <source>
        <dbReference type="Proteomes" id="UP000838308"/>
    </source>
</evidence>
<accession>A0ABN8KS13</accession>